<reference evidence="2 3" key="1">
    <citation type="submission" date="2024-07" db="EMBL/GenBank/DDBJ databases">
        <authorList>
            <person name="Akdeniz Z."/>
        </authorList>
    </citation>
    <scope>NUCLEOTIDE SEQUENCE [LARGE SCALE GENOMIC DNA]</scope>
</reference>
<sequence>MQIPISEIKQYLADFGYVGNFSETELRELANEVQQRLANEDDGLNIFKKTKTQQPEIVFKKPERSRKRQNKNYEHIEMNEAPYFTEQVEEQEYEQVQQEVKPKRHGRYGEIAASVVDQPMEDIQDLQNLLSTSENSVPQKTIQQSKPQPQQQQQQQNNQQKQEYTQNELDTLAQQIIFSKAYKTDAIQYDPYEPFEQLQNETQHQPQQTSNEILTLQQQAVFKTQANPTLPNPRVQQPRLEDQISDAPQFMPSQNYYQNQLNPQFTQNLRPEFDKMIQNEGEIHQLLGCVYKDRHQMRKARADPVDRTNFYKKCWSVQGAPQDRDKRIADSKAQALVDKIYKRREIERKLEEAQGISQKQQKKKQLK</sequence>
<keyword evidence="3" id="KW-1185">Reference proteome</keyword>
<comment type="caution">
    <text evidence="2">The sequence shown here is derived from an EMBL/GenBank/DDBJ whole genome shotgun (WGS) entry which is preliminary data.</text>
</comment>
<proteinExistence type="predicted"/>
<accession>A0ABP1GIV7</accession>
<evidence type="ECO:0000313" key="2">
    <source>
        <dbReference type="EMBL" id="CAL5970204.1"/>
    </source>
</evidence>
<feature type="region of interest" description="Disordered" evidence="1">
    <location>
        <begin position="134"/>
        <end position="164"/>
    </location>
</feature>
<protein>
    <submittedName>
        <fullName evidence="2">Hypothetical_protein</fullName>
    </submittedName>
</protein>
<gene>
    <name evidence="2" type="ORF">HINF_LOCUS144</name>
</gene>
<feature type="compositionally biased region" description="Low complexity" evidence="1">
    <location>
        <begin position="143"/>
        <end position="162"/>
    </location>
</feature>
<evidence type="ECO:0000256" key="1">
    <source>
        <dbReference type="SAM" id="MobiDB-lite"/>
    </source>
</evidence>
<dbReference type="Proteomes" id="UP001642409">
    <property type="component" value="Unassembled WGS sequence"/>
</dbReference>
<dbReference type="EMBL" id="CAXDID020000001">
    <property type="protein sequence ID" value="CAL5970204.1"/>
    <property type="molecule type" value="Genomic_DNA"/>
</dbReference>
<name>A0ABP1GIV7_9EUKA</name>
<organism evidence="2 3">
    <name type="scientific">Hexamita inflata</name>
    <dbReference type="NCBI Taxonomy" id="28002"/>
    <lineage>
        <taxon>Eukaryota</taxon>
        <taxon>Metamonada</taxon>
        <taxon>Diplomonadida</taxon>
        <taxon>Hexamitidae</taxon>
        <taxon>Hexamitinae</taxon>
        <taxon>Hexamita</taxon>
    </lineage>
</organism>
<evidence type="ECO:0000313" key="3">
    <source>
        <dbReference type="Proteomes" id="UP001642409"/>
    </source>
</evidence>